<keyword evidence="1" id="KW-0812">Transmembrane</keyword>
<dbReference type="Proteomes" id="UP000010797">
    <property type="component" value="Chromosome"/>
</dbReference>
<dbReference type="NCBIfam" id="TIGR02532">
    <property type="entry name" value="IV_pilin_GFxxxE"/>
    <property type="match status" value="1"/>
</dbReference>
<accession>L0F9L3</accession>
<gene>
    <name evidence="2" type="ordered locus">Desdi_2473</name>
</gene>
<dbReference type="SUPFAM" id="SSF54523">
    <property type="entry name" value="Pili subunits"/>
    <property type="match status" value="1"/>
</dbReference>
<dbReference type="AlphaFoldDB" id="L0F9L3"/>
<dbReference type="HOGENOM" id="CLU_125372_0_0_9"/>
<sequence length="165" mass="18766">MECDRTRGFTMIELMTVIAIIGILSLVALPKFQSTMEHYRLDGSTQAVIAELKYAKQIAMDQRRPSYVVLNSDGVSVYQNQDGHYVELEQKKFEPGITFQADASRNSWISAFTDLSTGQLLGYGVHFDFRGFVSDSGTIWLESKNQRWVGVNIEPQTGYIRVNWE</sequence>
<dbReference type="InterPro" id="IPR012902">
    <property type="entry name" value="N_methyl_site"/>
</dbReference>
<dbReference type="STRING" id="871963.Desdi_2473"/>
<keyword evidence="1" id="KW-0472">Membrane</keyword>
<dbReference type="eggNOG" id="COG4970">
    <property type="taxonomic scope" value="Bacteria"/>
</dbReference>
<evidence type="ECO:0000256" key="1">
    <source>
        <dbReference type="SAM" id="Phobius"/>
    </source>
</evidence>
<dbReference type="Pfam" id="PF07963">
    <property type="entry name" value="N_methyl"/>
    <property type="match status" value="1"/>
</dbReference>
<keyword evidence="3" id="KW-1185">Reference proteome</keyword>
<name>L0F9L3_DESDL</name>
<dbReference type="Gene3D" id="3.30.700.10">
    <property type="entry name" value="Glycoprotein, Type 4 Pilin"/>
    <property type="match status" value="1"/>
</dbReference>
<dbReference type="KEGG" id="ddl:Desdi_2473"/>
<dbReference type="InterPro" id="IPR045584">
    <property type="entry name" value="Pilin-like"/>
</dbReference>
<feature type="transmembrane region" description="Helical" evidence="1">
    <location>
        <begin position="12"/>
        <end position="30"/>
    </location>
</feature>
<evidence type="ECO:0000313" key="2">
    <source>
        <dbReference type="EMBL" id="AGA69897.1"/>
    </source>
</evidence>
<evidence type="ECO:0000313" key="3">
    <source>
        <dbReference type="Proteomes" id="UP000010797"/>
    </source>
</evidence>
<keyword evidence="1" id="KW-1133">Transmembrane helix</keyword>
<proteinExistence type="predicted"/>
<organism evidence="2 3">
    <name type="scientific">Desulfitobacterium dichloroeliminans (strain LMG P-21439 / DCA1)</name>
    <dbReference type="NCBI Taxonomy" id="871963"/>
    <lineage>
        <taxon>Bacteria</taxon>
        <taxon>Bacillati</taxon>
        <taxon>Bacillota</taxon>
        <taxon>Clostridia</taxon>
        <taxon>Eubacteriales</taxon>
        <taxon>Desulfitobacteriaceae</taxon>
        <taxon>Desulfitobacterium</taxon>
    </lineage>
</organism>
<reference evidence="3" key="1">
    <citation type="submission" date="2012-02" db="EMBL/GenBank/DDBJ databases">
        <title>Complete sequence of Desulfitobacterium dichloroeliminans LMG P-21439.</title>
        <authorList>
            <person name="Lucas S."/>
            <person name="Han J."/>
            <person name="Lapidus A."/>
            <person name="Cheng J.-F."/>
            <person name="Goodwin L."/>
            <person name="Pitluck S."/>
            <person name="Peters L."/>
            <person name="Ovchinnikova G."/>
            <person name="Teshima H."/>
            <person name="Detter J.C."/>
            <person name="Han C."/>
            <person name="Tapia R."/>
            <person name="Land M."/>
            <person name="Hauser L."/>
            <person name="Kyrpides N."/>
            <person name="Ivanova N."/>
            <person name="Pagani I."/>
            <person name="Kruse T."/>
            <person name="de Vos W.M."/>
            <person name="Boon N."/>
            <person name="Smidt H."/>
            <person name="Woyke T."/>
        </authorList>
    </citation>
    <scope>NUCLEOTIDE SEQUENCE [LARGE SCALE GENOMIC DNA]</scope>
    <source>
        <strain evidence="3">LMG P-21439 / DCA1</strain>
    </source>
</reference>
<dbReference type="EMBL" id="CP003344">
    <property type="protein sequence ID" value="AGA69897.1"/>
    <property type="molecule type" value="Genomic_DNA"/>
</dbReference>
<protein>
    <submittedName>
        <fullName evidence="2">Prepilin-type N-terminal cleavage/methylation domain-containing protein</fullName>
    </submittedName>
</protein>